<dbReference type="EMBL" id="UZAN01043303">
    <property type="protein sequence ID" value="VDP78027.1"/>
    <property type="molecule type" value="Genomic_DNA"/>
</dbReference>
<dbReference type="Gene3D" id="3.40.50.1010">
    <property type="entry name" value="5'-nuclease"/>
    <property type="match status" value="1"/>
</dbReference>
<evidence type="ECO:0000256" key="5">
    <source>
        <dbReference type="ARBA" id="ARBA00037300"/>
    </source>
</evidence>
<dbReference type="WBParaSite" id="ECPE_0000632401-mRNA-1">
    <property type="protein sequence ID" value="ECPE_0000632401-mRNA-1"/>
    <property type="gene ID" value="ECPE_0000632401"/>
</dbReference>
<evidence type="ECO:0000313" key="11">
    <source>
        <dbReference type="WBParaSite" id="ECPE_0000632401-mRNA-1"/>
    </source>
</evidence>
<keyword evidence="10" id="KW-1185">Reference proteome</keyword>
<gene>
    <name evidence="9" type="ORF">ECPE_LOCUS6311</name>
</gene>
<evidence type="ECO:0000256" key="7">
    <source>
        <dbReference type="SAM" id="MobiDB-lite"/>
    </source>
</evidence>
<dbReference type="Pfam" id="PF24779">
    <property type="entry name" value="UTP23_sensor"/>
    <property type="match status" value="1"/>
</dbReference>
<feature type="domain" description="UTP23 sensor motif region" evidence="8">
    <location>
        <begin position="204"/>
        <end position="221"/>
    </location>
</feature>
<dbReference type="GO" id="GO:0006364">
    <property type="term" value="P:rRNA processing"/>
    <property type="evidence" value="ECO:0007669"/>
    <property type="project" value="UniProtKB-KW"/>
</dbReference>
<dbReference type="PANTHER" id="PTHR12416">
    <property type="entry name" value="RRNA-PROCESSING PROTEIN UTP23 HOMOLOG"/>
    <property type="match status" value="1"/>
</dbReference>
<comment type="subcellular location">
    <subcellularLocation>
        <location evidence="1">Nucleus</location>
        <location evidence="1">Nucleolus</location>
    </subcellularLocation>
</comment>
<evidence type="ECO:0000313" key="9">
    <source>
        <dbReference type="EMBL" id="VDP78027.1"/>
    </source>
</evidence>
<accession>A0A183AH76</accession>
<reference evidence="9 10" key="2">
    <citation type="submission" date="2018-11" db="EMBL/GenBank/DDBJ databases">
        <authorList>
            <consortium name="Pathogen Informatics"/>
        </authorList>
    </citation>
    <scope>NUCLEOTIDE SEQUENCE [LARGE SCALE GENOMIC DNA]</scope>
    <source>
        <strain evidence="9 10">Egypt</strain>
    </source>
</reference>
<sequence>MKIKRLKGYKRILEAYSRHFGLPVDPLEVFVDSTFANQALLNKLNITDQLEATFKLPIKLVTSTCTISECESLRPLFSGALSILQQFKVLKCKHSFDPTRGAPWCIRRRIQTARKSGLRKCGRSLLFALASNDELLQMRARLVAGMPIFYVAHNRINMEPVPPTTEKLLDTKSRESIGLSVHESVVVSSLAAQYGVTSEGVLVKKRKRKTGPNPLSCKKKKRNQQPTPPKKTLEKPHRRRRRRRIHNTWAFQQALLHFKEQIALQTRAV</sequence>
<dbReference type="Proteomes" id="UP000272942">
    <property type="component" value="Unassembled WGS sequence"/>
</dbReference>
<reference evidence="11" key="1">
    <citation type="submission" date="2016-06" db="UniProtKB">
        <authorList>
            <consortium name="WormBaseParasite"/>
        </authorList>
    </citation>
    <scope>IDENTIFICATION</scope>
</reference>
<keyword evidence="2" id="KW-0690">Ribosome biogenesis</keyword>
<proteinExistence type="inferred from homology"/>
<dbReference type="GO" id="GO:0032040">
    <property type="term" value="C:small-subunit processome"/>
    <property type="evidence" value="ECO:0007669"/>
    <property type="project" value="InterPro"/>
</dbReference>
<keyword evidence="3" id="KW-0698">rRNA processing</keyword>
<dbReference type="InterPro" id="IPR029060">
    <property type="entry name" value="PIN-like_dom_sf"/>
</dbReference>
<evidence type="ECO:0000256" key="6">
    <source>
        <dbReference type="ARBA" id="ARBA00038503"/>
    </source>
</evidence>
<name>A0A183AH76_9TREM</name>
<evidence type="ECO:0000256" key="2">
    <source>
        <dbReference type="ARBA" id="ARBA00022517"/>
    </source>
</evidence>
<keyword evidence="4" id="KW-0539">Nucleus</keyword>
<evidence type="ECO:0000313" key="10">
    <source>
        <dbReference type="Proteomes" id="UP000272942"/>
    </source>
</evidence>
<comment type="similarity">
    <text evidence="6">Belongs to the UTP23/FCF1 family. UTP23 subfamily.</text>
</comment>
<dbReference type="Pfam" id="PF04900">
    <property type="entry name" value="Fcf1"/>
    <property type="match status" value="1"/>
</dbReference>
<evidence type="ECO:0000259" key="8">
    <source>
        <dbReference type="Pfam" id="PF24779"/>
    </source>
</evidence>
<evidence type="ECO:0000256" key="1">
    <source>
        <dbReference type="ARBA" id="ARBA00004604"/>
    </source>
</evidence>
<comment type="function">
    <text evidence="5">Involved in rRNA-processing and ribosome biogenesis.</text>
</comment>
<evidence type="ECO:0000256" key="3">
    <source>
        <dbReference type="ARBA" id="ARBA00022552"/>
    </source>
</evidence>
<dbReference type="InterPro" id="IPR006984">
    <property type="entry name" value="Fcf1/UTP23"/>
</dbReference>
<feature type="region of interest" description="Disordered" evidence="7">
    <location>
        <begin position="207"/>
        <end position="241"/>
    </location>
</feature>
<dbReference type="AlphaFoldDB" id="A0A183AH76"/>
<evidence type="ECO:0000256" key="4">
    <source>
        <dbReference type="ARBA" id="ARBA00023242"/>
    </source>
</evidence>
<dbReference type="InterPro" id="IPR057776">
    <property type="entry name" value="UTP23_sensor"/>
</dbReference>
<dbReference type="SUPFAM" id="SSF88723">
    <property type="entry name" value="PIN domain-like"/>
    <property type="match status" value="1"/>
</dbReference>
<organism evidence="11">
    <name type="scientific">Echinostoma caproni</name>
    <dbReference type="NCBI Taxonomy" id="27848"/>
    <lineage>
        <taxon>Eukaryota</taxon>
        <taxon>Metazoa</taxon>
        <taxon>Spiralia</taxon>
        <taxon>Lophotrochozoa</taxon>
        <taxon>Platyhelminthes</taxon>
        <taxon>Trematoda</taxon>
        <taxon>Digenea</taxon>
        <taxon>Plagiorchiida</taxon>
        <taxon>Echinostomata</taxon>
        <taxon>Echinostomatoidea</taxon>
        <taxon>Echinostomatidae</taxon>
        <taxon>Echinostoma</taxon>
    </lineage>
</organism>
<protein>
    <submittedName>
        <fullName evidence="11">U3 small nucleolar RNA-associated protein 23</fullName>
    </submittedName>
</protein>
<dbReference type="OrthoDB" id="25675at2759"/>